<proteinExistence type="predicted"/>
<keyword evidence="2" id="KW-1185">Reference proteome</keyword>
<name>A0A6G1L5M3_9PEZI</name>
<dbReference type="AlphaFoldDB" id="A0A6G1L5M3"/>
<dbReference type="Proteomes" id="UP000799436">
    <property type="component" value="Unassembled WGS sequence"/>
</dbReference>
<accession>A0A6G1L5M3</accession>
<evidence type="ECO:0000313" key="1">
    <source>
        <dbReference type="EMBL" id="KAF2767738.1"/>
    </source>
</evidence>
<dbReference type="EMBL" id="ML995852">
    <property type="protein sequence ID" value="KAF2767738.1"/>
    <property type="molecule type" value="Genomic_DNA"/>
</dbReference>
<reference evidence="1" key="1">
    <citation type="journal article" date="2020" name="Stud. Mycol.">
        <title>101 Dothideomycetes genomes: a test case for predicting lifestyles and emergence of pathogens.</title>
        <authorList>
            <person name="Haridas S."/>
            <person name="Albert R."/>
            <person name="Binder M."/>
            <person name="Bloem J."/>
            <person name="Labutti K."/>
            <person name="Salamov A."/>
            <person name="Andreopoulos B."/>
            <person name="Baker S."/>
            <person name="Barry K."/>
            <person name="Bills G."/>
            <person name="Bluhm B."/>
            <person name="Cannon C."/>
            <person name="Castanera R."/>
            <person name="Culley D."/>
            <person name="Daum C."/>
            <person name="Ezra D."/>
            <person name="Gonzalez J."/>
            <person name="Henrissat B."/>
            <person name="Kuo A."/>
            <person name="Liang C."/>
            <person name="Lipzen A."/>
            <person name="Lutzoni F."/>
            <person name="Magnuson J."/>
            <person name="Mondo S."/>
            <person name="Nolan M."/>
            <person name="Ohm R."/>
            <person name="Pangilinan J."/>
            <person name="Park H.-J."/>
            <person name="Ramirez L."/>
            <person name="Alfaro M."/>
            <person name="Sun H."/>
            <person name="Tritt A."/>
            <person name="Yoshinaga Y."/>
            <person name="Zwiers L.-H."/>
            <person name="Turgeon B."/>
            <person name="Goodwin S."/>
            <person name="Spatafora J."/>
            <person name="Crous P."/>
            <person name="Grigoriev I."/>
        </authorList>
    </citation>
    <scope>NUCLEOTIDE SEQUENCE</scope>
    <source>
        <strain evidence="1">CBS 116005</strain>
    </source>
</reference>
<evidence type="ECO:0000313" key="2">
    <source>
        <dbReference type="Proteomes" id="UP000799436"/>
    </source>
</evidence>
<organism evidence="1 2">
    <name type="scientific">Teratosphaeria nubilosa</name>
    <dbReference type="NCBI Taxonomy" id="161662"/>
    <lineage>
        <taxon>Eukaryota</taxon>
        <taxon>Fungi</taxon>
        <taxon>Dikarya</taxon>
        <taxon>Ascomycota</taxon>
        <taxon>Pezizomycotina</taxon>
        <taxon>Dothideomycetes</taxon>
        <taxon>Dothideomycetidae</taxon>
        <taxon>Mycosphaerellales</taxon>
        <taxon>Teratosphaeriaceae</taxon>
        <taxon>Teratosphaeria</taxon>
    </lineage>
</organism>
<gene>
    <name evidence="1" type="ORF">EJ03DRAFT_142457</name>
</gene>
<protein>
    <submittedName>
        <fullName evidence="1">Uncharacterized protein</fullName>
    </submittedName>
</protein>
<sequence>MYWMKFARNLQFLGSRDRHGTAQHVNQGLELYLRHSRRGLEAQAGQTGLQARLGACPARSKRGGQAEGTYSATSSDLALLVADGVSTKYLVADSIVTDWPEPGAAFWALILTSGPNACQILHLRGLDVHEQDADWNSARGYNLLVMRWGCTAFQHGSRHRIRLRSKARYK</sequence>